<sequence>MKPSEIRLLQDEPACEHNKGSKSGCARPKPGATAGGCSFDGAQISLLPIADVGHIVHGPIACAGNSWNNRGTRAVGSNLFRLGFTTDLNEQDVIMGRAEKRLLHAIKQLIEEHNPPAVFVYMTCVPALEGNDIESICKLAAERWHKPVIPVDAAGFYGNKNLGNRIAGSVMVKHVVGTAEPPAKPLMKHDPSRKVHDIVLIGEYNIAGEFWHVSPLFEEVGLRVLCCMAGDTQFHQIQTMHRADAAMVVCSRAQINVARLLEEQWGVPWFEGSFYGIDDTSAALRGFAKLLNDDKLTAHVEQVIAREESRVREALKPFREQLQGKRALLYTGGVKSWSVVSALGELGIEVVATGTKKSTQSDKQRIIDIMGENALMLDEGGARQLISTCRQHNADLMIAGGRNMYTALKAKLPFLDINQERHHAYAGYQGMITLAEELVRTLNSPIWGAVRSASPWDASADNSAALTSLTPDLSADLAATDFNA</sequence>
<dbReference type="eggNOG" id="COG2710">
    <property type="taxonomic scope" value="Bacteria"/>
</dbReference>
<dbReference type="SUPFAM" id="SSF53807">
    <property type="entry name" value="Helical backbone' metal receptor"/>
    <property type="match status" value="1"/>
</dbReference>
<dbReference type="AlphaFoldDB" id="A0A094JFB8"/>
<comment type="similarity">
    <text evidence="3 6">Belongs to the NifD/NifK/NifE/NifN family.</text>
</comment>
<organism evidence="8 9">
    <name type="scientific">Shewanella mangrovi</name>
    <dbReference type="NCBI Taxonomy" id="1515746"/>
    <lineage>
        <taxon>Bacteria</taxon>
        <taxon>Pseudomonadati</taxon>
        <taxon>Pseudomonadota</taxon>
        <taxon>Gammaproteobacteria</taxon>
        <taxon>Alteromonadales</taxon>
        <taxon>Shewanellaceae</taxon>
        <taxon>Shewanella</taxon>
    </lineage>
</organism>
<keyword evidence="9" id="KW-1185">Reference proteome</keyword>
<evidence type="ECO:0000256" key="3">
    <source>
        <dbReference type="ARBA" id="ARBA00011002"/>
    </source>
</evidence>
<dbReference type="Gene3D" id="3.40.50.12380">
    <property type="entry name" value="Nitrogenase MoFe cofactor biosynthesis protein NifE, C-terminal"/>
    <property type="match status" value="1"/>
</dbReference>
<dbReference type="Proteomes" id="UP000029264">
    <property type="component" value="Unassembled WGS sequence"/>
</dbReference>
<dbReference type="Pfam" id="PF00148">
    <property type="entry name" value="Oxidored_nitro"/>
    <property type="match status" value="1"/>
</dbReference>
<dbReference type="InterPro" id="IPR049939">
    <property type="entry name" value="NifE-like"/>
</dbReference>
<comment type="pathway">
    <text evidence="2">Cofactor biosynthesis; Fe-Mo cofactor biosynthesis.</text>
</comment>
<keyword evidence="5 6" id="KW-0535">Nitrogen fixation</keyword>
<feature type="domain" description="Nitrogenase/oxidoreductase component 1" evidence="7">
    <location>
        <begin position="37"/>
        <end position="442"/>
    </location>
</feature>
<evidence type="ECO:0000256" key="6">
    <source>
        <dbReference type="RuleBase" id="RU004021"/>
    </source>
</evidence>
<dbReference type="PROSITE" id="PS00699">
    <property type="entry name" value="NITROGENASE_1_1"/>
    <property type="match status" value="1"/>
</dbReference>
<dbReference type="UniPathway" id="UPA00782"/>
<dbReference type="EMBL" id="JPEO01000004">
    <property type="protein sequence ID" value="KFZ37882.1"/>
    <property type="molecule type" value="Genomic_DNA"/>
</dbReference>
<gene>
    <name evidence="8" type="ORF">HR45_08540</name>
</gene>
<evidence type="ECO:0000256" key="5">
    <source>
        <dbReference type="ARBA" id="ARBA00023231"/>
    </source>
</evidence>
<dbReference type="PANTHER" id="PTHR42956:SF1">
    <property type="entry name" value="NITROGENASE IRON-MOLYBDENUM COFACTOR BIOSYNTHESIS PROTEIN NIFE"/>
    <property type="match status" value="1"/>
</dbReference>
<dbReference type="InterPro" id="IPR005973">
    <property type="entry name" value="NifE"/>
</dbReference>
<evidence type="ECO:0000259" key="7">
    <source>
        <dbReference type="Pfam" id="PF00148"/>
    </source>
</evidence>
<dbReference type="OrthoDB" id="9762718at2"/>
<evidence type="ECO:0000256" key="4">
    <source>
        <dbReference type="ARBA" id="ARBA00013280"/>
    </source>
</evidence>
<dbReference type="STRING" id="1515746.HR45_08540"/>
<evidence type="ECO:0000256" key="1">
    <source>
        <dbReference type="ARBA" id="ARBA00003171"/>
    </source>
</evidence>
<dbReference type="NCBIfam" id="TIGR01283">
    <property type="entry name" value="nifE"/>
    <property type="match status" value="1"/>
</dbReference>
<dbReference type="PANTHER" id="PTHR42956">
    <property type="entry name" value="NITROGENASE IRON-MOLYBDENUM COFACTOR BIOSYNTHESIS PROTEIN NIFE"/>
    <property type="match status" value="1"/>
</dbReference>
<dbReference type="GO" id="GO:0065003">
    <property type="term" value="P:protein-containing complex assembly"/>
    <property type="evidence" value="ECO:0007669"/>
    <property type="project" value="InterPro"/>
</dbReference>
<comment type="function">
    <text evidence="1">This protein may play a role in the biosynthesis of the prosthetic group of nitrogenase (FeMo cofactor).</text>
</comment>
<dbReference type="GO" id="GO:0016163">
    <property type="term" value="F:nitrogenase activity"/>
    <property type="evidence" value="ECO:0007669"/>
    <property type="project" value="InterPro"/>
</dbReference>
<reference evidence="8 9" key="1">
    <citation type="submission" date="2014-06" db="EMBL/GenBank/DDBJ databases">
        <title>Shewanella sp. YQH10.</title>
        <authorList>
            <person name="Liu Y."/>
            <person name="Zeng R."/>
        </authorList>
    </citation>
    <scope>NUCLEOTIDE SEQUENCE [LARGE SCALE GENOMIC DNA]</scope>
    <source>
        <strain evidence="8 9">YQH10</strain>
    </source>
</reference>
<dbReference type="InterPro" id="IPR000510">
    <property type="entry name" value="Nase/OxRdtase_comp1"/>
</dbReference>
<dbReference type="RefSeq" id="WP_037441811.1">
    <property type="nucleotide sequence ID" value="NZ_JPEO01000004.1"/>
</dbReference>
<evidence type="ECO:0000313" key="9">
    <source>
        <dbReference type="Proteomes" id="UP000029264"/>
    </source>
</evidence>
<evidence type="ECO:0000256" key="2">
    <source>
        <dbReference type="ARBA" id="ARBA00005155"/>
    </source>
</evidence>
<name>A0A094JFB8_9GAMM</name>
<dbReference type="Gene3D" id="3.40.50.1980">
    <property type="entry name" value="Nitrogenase molybdenum iron protein domain"/>
    <property type="match status" value="1"/>
</dbReference>
<dbReference type="InterPro" id="IPR000318">
    <property type="entry name" value="Nase_comp1_CS"/>
</dbReference>
<accession>A0A094JFB8</accession>
<protein>
    <recommendedName>
        <fullName evidence="4">Nitrogenase iron-molybdenum cofactor biosynthesis protein NifE</fullName>
    </recommendedName>
</protein>
<proteinExistence type="inferred from homology"/>
<comment type="caution">
    <text evidence="8">The sequence shown here is derived from an EMBL/GenBank/DDBJ whole genome shotgun (WGS) entry which is preliminary data.</text>
</comment>
<evidence type="ECO:0000313" key="8">
    <source>
        <dbReference type="EMBL" id="KFZ37882.1"/>
    </source>
</evidence>